<proteinExistence type="predicted"/>
<reference evidence="1 2" key="1">
    <citation type="submission" date="2021-04" db="EMBL/GenBank/DDBJ databases">
        <authorList>
            <person name="Bliznina A."/>
        </authorList>
    </citation>
    <scope>NUCLEOTIDE SEQUENCE [LARGE SCALE GENOMIC DNA]</scope>
</reference>
<evidence type="ECO:0000313" key="1">
    <source>
        <dbReference type="EMBL" id="CAG5109889.1"/>
    </source>
</evidence>
<gene>
    <name evidence="1" type="ORF">OKIOD_LOCUS13127</name>
</gene>
<accession>A0ABN7SXI7</accession>
<dbReference type="Proteomes" id="UP001158576">
    <property type="component" value="Chromosome 2"/>
</dbReference>
<keyword evidence="2" id="KW-1185">Reference proteome</keyword>
<dbReference type="EMBL" id="OU015567">
    <property type="protein sequence ID" value="CAG5109889.1"/>
    <property type="molecule type" value="Genomic_DNA"/>
</dbReference>
<sequence>MYGGEPVPRVHRPVTRGFHIPTKQQPVVPEVPNCTCLVSHGIERCCRKLVHSNDLQAVQEEMRKKTVKPFFARSVPKILDYFAKEWGLTSSSQAYSVKIAWDAAALLDKTISTVAAEIYDAAQVNEKQATDMLRQLESHIIPRLASALRICVKKDSAVILVPASKCVESLRRLGHEMTDSQFNRSEQLILRRMGYRLESLIERLHNETNVCPNPKMLWSHTESLLEVYMLHRTAILKEASTRRIPVQIDTFVESATVIIMSSLLAEPNISVKDVMTTVSVFINRDQKYVAAFCDLAIYYLIK</sequence>
<organism evidence="1 2">
    <name type="scientific">Oikopleura dioica</name>
    <name type="common">Tunicate</name>
    <dbReference type="NCBI Taxonomy" id="34765"/>
    <lineage>
        <taxon>Eukaryota</taxon>
        <taxon>Metazoa</taxon>
        <taxon>Chordata</taxon>
        <taxon>Tunicata</taxon>
        <taxon>Appendicularia</taxon>
        <taxon>Copelata</taxon>
        <taxon>Oikopleuridae</taxon>
        <taxon>Oikopleura</taxon>
    </lineage>
</organism>
<name>A0ABN7SXI7_OIKDI</name>
<protein>
    <submittedName>
        <fullName evidence="1">Oidioi.mRNA.OKI2018_I69.chr2.g4362.t1.cds</fullName>
    </submittedName>
</protein>
<evidence type="ECO:0000313" key="2">
    <source>
        <dbReference type="Proteomes" id="UP001158576"/>
    </source>
</evidence>